<organism evidence="1 2">
    <name type="scientific">Rothia nasimurium</name>
    <dbReference type="NCBI Taxonomy" id="85336"/>
    <lineage>
        <taxon>Bacteria</taxon>
        <taxon>Bacillati</taxon>
        <taxon>Actinomycetota</taxon>
        <taxon>Actinomycetes</taxon>
        <taxon>Micrococcales</taxon>
        <taxon>Micrococcaceae</taxon>
        <taxon>Rothia</taxon>
    </lineage>
</organism>
<dbReference type="RefSeq" id="WP_083090505.1">
    <property type="nucleotide sequence ID" value="NZ_LXWF01000001.1"/>
</dbReference>
<comment type="caution">
    <text evidence="1">The sequence shown here is derived from an EMBL/GenBank/DDBJ whole genome shotgun (WGS) entry which is preliminary data.</text>
</comment>
<dbReference type="Proteomes" id="UP000192359">
    <property type="component" value="Unassembled WGS sequence"/>
</dbReference>
<proteinExistence type="predicted"/>
<evidence type="ECO:0000313" key="1">
    <source>
        <dbReference type="EMBL" id="ORC25048.1"/>
    </source>
</evidence>
<dbReference type="AlphaFoldDB" id="A0A1Y1RTK6"/>
<sequence length="182" mass="20048">MFGLGLFLVRALFSPSGQTHSLPSDFDSTAGTVASSDDFRAALEMVVETPGYGVCRPADEVALTVAGYLQLNEQVSAFPNLLEVEQERVHIYVCTAFDPANPPQNQEEWEDGYLEAIYIDPPTPDKASYRFSSFSTLLPASPDIWSVRGENWVIYSLGFTSESRTEAEGVFGQKVVETYVTD</sequence>
<gene>
    <name evidence="1" type="ORF">A7979_08475</name>
</gene>
<evidence type="ECO:0000313" key="2">
    <source>
        <dbReference type="Proteomes" id="UP000192359"/>
    </source>
</evidence>
<reference evidence="1 2" key="1">
    <citation type="submission" date="2016-05" db="EMBL/GenBank/DDBJ databases">
        <title>Draft genome sequence of a porcine commensal Rothia nasimurium.</title>
        <authorList>
            <person name="Gaiser R.A."/>
            <person name="Van Baarlen P."/>
            <person name="Wells J.M."/>
        </authorList>
    </citation>
    <scope>NUCLEOTIDE SEQUENCE [LARGE SCALE GENOMIC DNA]</scope>
    <source>
        <strain evidence="1 2">PT-32</strain>
    </source>
</reference>
<name>A0A1Y1RTK6_9MICC</name>
<dbReference type="EMBL" id="LXWF01000001">
    <property type="protein sequence ID" value="ORC25048.1"/>
    <property type="molecule type" value="Genomic_DNA"/>
</dbReference>
<accession>A0A1Y1RTK6</accession>
<protein>
    <submittedName>
        <fullName evidence="1">Uncharacterized protein</fullName>
    </submittedName>
</protein>
<keyword evidence="2" id="KW-1185">Reference proteome</keyword>